<reference evidence="3" key="2">
    <citation type="journal article" date="2017" name="Stand. Genomic Sci.">
        <title>Complete genome sequence of the sulfur-oxidizing chemolithoautotrophic Sulfurovum lithotrophicum 42BKTT.</title>
        <authorList>
            <person name="Jeon W."/>
            <person name="Priscilla L."/>
            <person name="Park G."/>
            <person name="Lee H."/>
            <person name="Lee N."/>
            <person name="Lee D."/>
            <person name="Kwon H."/>
            <person name="Ahn I."/>
            <person name="Lee C."/>
            <person name="Lee H."/>
            <person name="Ahn J."/>
        </authorList>
    </citation>
    <scope>NUCLEOTIDE SEQUENCE [LARGE SCALE GENOMIC DNA]</scope>
    <source>
        <strain evidence="3">ATCC BAA-797 / 42BKT</strain>
    </source>
</reference>
<gene>
    <name evidence="2" type="ORF">YH65_06345</name>
</gene>
<feature type="transmembrane region" description="Helical" evidence="1">
    <location>
        <begin position="15"/>
        <end position="34"/>
    </location>
</feature>
<dbReference type="KEGG" id="slh:YH65_06345"/>
<sequence length="110" mass="13431">MKDILTFNTFITQDILVFFYYVGAVLMPVVLYFFKDYLIENISFVKTIYDKLYMFYSSFSSKRKIVFWMMFITIFLCMELCWRMMFEAMIGYFDMHDYLYKIANKIGGEK</sequence>
<dbReference type="AlphaFoldDB" id="A0A7U4M1K6"/>
<dbReference type="Pfam" id="PF14110">
    <property type="entry name" value="DUF4282"/>
    <property type="match status" value="1"/>
</dbReference>
<dbReference type="EMBL" id="CP011308">
    <property type="protein sequence ID" value="AKF25054.1"/>
    <property type="molecule type" value="Genomic_DNA"/>
</dbReference>
<organism evidence="2 3">
    <name type="scientific">Sulfurovum lithotrophicum</name>
    <dbReference type="NCBI Taxonomy" id="206403"/>
    <lineage>
        <taxon>Bacteria</taxon>
        <taxon>Pseudomonadati</taxon>
        <taxon>Campylobacterota</taxon>
        <taxon>Epsilonproteobacteria</taxon>
        <taxon>Campylobacterales</taxon>
        <taxon>Sulfurovaceae</taxon>
        <taxon>Sulfurovum</taxon>
    </lineage>
</organism>
<dbReference type="OrthoDB" id="5336013at2"/>
<accession>A0A7U4M1K6</accession>
<evidence type="ECO:0000313" key="3">
    <source>
        <dbReference type="Proteomes" id="UP000034444"/>
    </source>
</evidence>
<dbReference type="InterPro" id="IPR025557">
    <property type="entry name" value="DUF4282"/>
</dbReference>
<proteinExistence type="predicted"/>
<protein>
    <recommendedName>
        <fullName evidence="4">DUF4282 domain-containing protein</fullName>
    </recommendedName>
</protein>
<keyword evidence="3" id="KW-1185">Reference proteome</keyword>
<evidence type="ECO:0000256" key="1">
    <source>
        <dbReference type="SAM" id="Phobius"/>
    </source>
</evidence>
<reference evidence="2 3" key="1">
    <citation type="submission" date="2015-04" db="EMBL/GenBank/DDBJ databases">
        <title>Complete genome sequence of Sulfurovum lithotrophicum ATCC BAA-797T.</title>
        <authorList>
            <person name="Ahn J."/>
            <person name="Park G."/>
            <person name="Jeon W."/>
            <person name="Jang Y."/>
            <person name="Jang M."/>
            <person name="Lee H."/>
            <person name="Lee H."/>
        </authorList>
    </citation>
    <scope>NUCLEOTIDE SEQUENCE [LARGE SCALE GENOMIC DNA]</scope>
    <source>
        <strain evidence="3">ATCC BAA-797 / 42BKT</strain>
    </source>
</reference>
<evidence type="ECO:0008006" key="4">
    <source>
        <dbReference type="Google" id="ProtNLM"/>
    </source>
</evidence>
<dbReference type="RefSeq" id="WP_011981091.1">
    <property type="nucleotide sequence ID" value="NZ_CP011308.1"/>
</dbReference>
<name>A0A7U4M1K6_9BACT</name>
<keyword evidence="1" id="KW-0472">Membrane</keyword>
<feature type="transmembrane region" description="Helical" evidence="1">
    <location>
        <begin position="65"/>
        <end position="85"/>
    </location>
</feature>
<keyword evidence="1" id="KW-0812">Transmembrane</keyword>
<dbReference type="Proteomes" id="UP000034444">
    <property type="component" value="Chromosome"/>
</dbReference>
<keyword evidence="1" id="KW-1133">Transmembrane helix</keyword>
<evidence type="ECO:0000313" key="2">
    <source>
        <dbReference type="EMBL" id="AKF25054.1"/>
    </source>
</evidence>